<dbReference type="SMART" id="SM00592">
    <property type="entry name" value="BRK"/>
    <property type="match status" value="2"/>
</dbReference>
<keyword evidence="2" id="KW-0805">Transcription regulation</keyword>
<feature type="compositionally biased region" description="Acidic residues" evidence="5">
    <location>
        <begin position="348"/>
        <end position="364"/>
    </location>
</feature>
<keyword evidence="4" id="KW-0539">Nucleus</keyword>
<feature type="domain" description="BRK" evidence="6">
    <location>
        <begin position="240"/>
        <end position="284"/>
    </location>
</feature>
<evidence type="ECO:0000256" key="4">
    <source>
        <dbReference type="ARBA" id="ARBA00023242"/>
    </source>
</evidence>
<organism evidence="7 8">
    <name type="scientific">Rhodosorus marinus</name>
    <dbReference type="NCBI Taxonomy" id="101924"/>
    <lineage>
        <taxon>Eukaryota</taxon>
        <taxon>Rhodophyta</taxon>
        <taxon>Stylonematophyceae</taxon>
        <taxon>Stylonematales</taxon>
        <taxon>Stylonemataceae</taxon>
        <taxon>Rhodosorus</taxon>
    </lineage>
</organism>
<feature type="region of interest" description="Disordered" evidence="5">
    <location>
        <begin position="277"/>
        <end position="305"/>
    </location>
</feature>
<evidence type="ECO:0000313" key="8">
    <source>
        <dbReference type="Proteomes" id="UP001157974"/>
    </source>
</evidence>
<evidence type="ECO:0000256" key="3">
    <source>
        <dbReference type="ARBA" id="ARBA00023163"/>
    </source>
</evidence>
<sequence>MSEEFGPGQLSTSAPVRYAHPPFAMFLYGGVVQEDEHVTVWEPKSGKTVAGNAAPYRKNLRGWLLQHPGWEEKADELKTSKRRSAARKQKAVASAFAAMCAHASDIVHAVSNEVAGWLAATGASRATDSDGEWSQDDEIRLKEALVQRGEQLYFSGGKLTNDSELQWKGICAAFVPRRSGVDVLRKSRDLLEQGLLSYSNDGRMYRSTSGYGSPVDATGHPTASPLSSSLSFLERQLLPPREPRITVWDPATGRTVSGNAAPCRRNLDTWIRAHPGWEPKTEDQLSSSRRVKSKRDGSVGFSAMSTSTPQLSDALDALMLLGQSPTVGSAPPIAVDRKVETASTSSDMDIDNGDFDEIDDELEEQNTHRPMIRSSAPMSIPD</sequence>
<keyword evidence="3" id="KW-0804">Transcription</keyword>
<proteinExistence type="predicted"/>
<evidence type="ECO:0000256" key="1">
    <source>
        <dbReference type="ARBA" id="ARBA00004123"/>
    </source>
</evidence>
<dbReference type="Gene3D" id="3.40.5.120">
    <property type="match status" value="2"/>
</dbReference>
<dbReference type="SUPFAM" id="SSF160481">
    <property type="entry name" value="BRK domain-like"/>
    <property type="match status" value="2"/>
</dbReference>
<dbReference type="GO" id="GO:0005634">
    <property type="term" value="C:nucleus"/>
    <property type="evidence" value="ECO:0007669"/>
    <property type="project" value="UniProtKB-SubCell"/>
</dbReference>
<gene>
    <name evidence="7" type="ORF">NDN08_002165</name>
</gene>
<name>A0AAV8USZ0_9RHOD</name>
<evidence type="ECO:0000256" key="2">
    <source>
        <dbReference type="ARBA" id="ARBA00023015"/>
    </source>
</evidence>
<protein>
    <recommendedName>
        <fullName evidence="6">BRK domain-containing protein</fullName>
    </recommendedName>
</protein>
<feature type="domain" description="BRK" evidence="6">
    <location>
        <begin position="33"/>
        <end position="77"/>
    </location>
</feature>
<accession>A0AAV8USZ0</accession>
<comment type="subcellular location">
    <subcellularLocation>
        <location evidence="1">Nucleus</location>
    </subcellularLocation>
</comment>
<feature type="region of interest" description="Disordered" evidence="5">
    <location>
        <begin position="338"/>
        <end position="382"/>
    </location>
</feature>
<dbReference type="InterPro" id="IPR037259">
    <property type="entry name" value="BRK_sf"/>
</dbReference>
<dbReference type="AlphaFoldDB" id="A0AAV8USZ0"/>
<comment type="caution">
    <text evidence="7">The sequence shown here is derived from an EMBL/GenBank/DDBJ whole genome shotgun (WGS) entry which is preliminary data.</text>
</comment>
<evidence type="ECO:0000313" key="7">
    <source>
        <dbReference type="EMBL" id="KAJ8905659.1"/>
    </source>
</evidence>
<evidence type="ECO:0000256" key="5">
    <source>
        <dbReference type="SAM" id="MobiDB-lite"/>
    </source>
</evidence>
<evidence type="ECO:0000259" key="6">
    <source>
        <dbReference type="SMART" id="SM00592"/>
    </source>
</evidence>
<dbReference type="InterPro" id="IPR006576">
    <property type="entry name" value="BRK_domain"/>
</dbReference>
<dbReference type="Pfam" id="PF07533">
    <property type="entry name" value="BRK"/>
    <property type="match status" value="2"/>
</dbReference>
<reference evidence="7 8" key="1">
    <citation type="journal article" date="2023" name="Nat. Commun.">
        <title>Origin of minicircular mitochondrial genomes in red algae.</title>
        <authorList>
            <person name="Lee Y."/>
            <person name="Cho C.H."/>
            <person name="Lee Y.M."/>
            <person name="Park S.I."/>
            <person name="Yang J.H."/>
            <person name="West J.A."/>
            <person name="Bhattacharya D."/>
            <person name="Yoon H.S."/>
        </authorList>
    </citation>
    <scope>NUCLEOTIDE SEQUENCE [LARGE SCALE GENOMIC DNA]</scope>
    <source>
        <strain evidence="7 8">CCMP1338</strain>
        <tissue evidence="7">Whole cell</tissue>
    </source>
</reference>
<dbReference type="EMBL" id="JAMWBK010000004">
    <property type="protein sequence ID" value="KAJ8905659.1"/>
    <property type="molecule type" value="Genomic_DNA"/>
</dbReference>
<keyword evidence="8" id="KW-1185">Reference proteome</keyword>
<dbReference type="Proteomes" id="UP001157974">
    <property type="component" value="Unassembled WGS sequence"/>
</dbReference>